<gene>
    <name evidence="2" type="ORF">DNH61_00500</name>
</gene>
<evidence type="ECO:0000313" key="3">
    <source>
        <dbReference type="Proteomes" id="UP000249522"/>
    </source>
</evidence>
<proteinExistence type="predicted"/>
<feature type="compositionally biased region" description="Low complexity" evidence="1">
    <location>
        <begin position="291"/>
        <end position="301"/>
    </location>
</feature>
<sequence length="331" mass="37022">MEPFWIAIGVIAVVSAVGAAAFRRNRVQHPGGRRRGGTKPPPVLGVREDHPAYSAALRLEAVLDDDFIARVKDRVLHAEPNLAEQQWEWRWFELKRYFLMCGIMRAVPMYSSKVDDIWHEMLMFTREYQVFCERFCGAMIHHAPHGKAGQPRPDERAMFEWVYTELFGPPAQRPDIWGPFYRVPMSPGLLSELANKSECALKERRFNMRAAERFGDLEASVDRLIKTARGQISEAKSRIEQGEDRLRRESWPQPVEMMGAAMIFASMSQPQQYDRHMEQLTGKAERGQGSGSSCNSSYYGGDSRDAGDCTPSGGDGGGSSCSSSCGGGCSS</sequence>
<evidence type="ECO:0000256" key="1">
    <source>
        <dbReference type="SAM" id="MobiDB-lite"/>
    </source>
</evidence>
<comment type="caution">
    <text evidence="2">The sequence shown here is derived from an EMBL/GenBank/DDBJ whole genome shotgun (WGS) entry which is preliminary data.</text>
</comment>
<evidence type="ECO:0000313" key="2">
    <source>
        <dbReference type="EMBL" id="PZD97776.1"/>
    </source>
</evidence>
<dbReference type="RefSeq" id="WP_111144739.1">
    <property type="nucleotide sequence ID" value="NZ_QKRB01000006.1"/>
</dbReference>
<dbReference type="AlphaFoldDB" id="A0A2W1LFG3"/>
<keyword evidence="3" id="KW-1185">Reference proteome</keyword>
<feature type="compositionally biased region" description="Gly residues" evidence="1">
    <location>
        <begin position="313"/>
        <end position="331"/>
    </location>
</feature>
<organism evidence="2 3">
    <name type="scientific">Paenibacillus sambharensis</name>
    <dbReference type="NCBI Taxonomy" id="1803190"/>
    <lineage>
        <taxon>Bacteria</taxon>
        <taxon>Bacillati</taxon>
        <taxon>Bacillota</taxon>
        <taxon>Bacilli</taxon>
        <taxon>Bacillales</taxon>
        <taxon>Paenibacillaceae</taxon>
        <taxon>Paenibacillus</taxon>
    </lineage>
</organism>
<name>A0A2W1LFG3_9BACL</name>
<protein>
    <submittedName>
        <fullName evidence="2">Uncharacterized protein</fullName>
    </submittedName>
</protein>
<reference evidence="2 3" key="1">
    <citation type="submission" date="2018-06" db="EMBL/GenBank/DDBJ databases">
        <title>Paenibacillus imtechensis sp. nov.</title>
        <authorList>
            <person name="Pinnaka A.K."/>
            <person name="Singh H."/>
            <person name="Kaur M."/>
        </authorList>
    </citation>
    <scope>NUCLEOTIDE SEQUENCE [LARGE SCALE GENOMIC DNA]</scope>
    <source>
        <strain evidence="2 3">SMB1</strain>
    </source>
</reference>
<accession>A0A2W1LFG3</accession>
<dbReference type="Proteomes" id="UP000249522">
    <property type="component" value="Unassembled WGS sequence"/>
</dbReference>
<dbReference type="OrthoDB" id="71172at2"/>
<dbReference type="EMBL" id="QKRB01000006">
    <property type="protein sequence ID" value="PZD97776.1"/>
    <property type="molecule type" value="Genomic_DNA"/>
</dbReference>
<feature type="region of interest" description="Disordered" evidence="1">
    <location>
        <begin position="281"/>
        <end position="331"/>
    </location>
</feature>